<name>A0A831XF23_GEOME</name>
<dbReference type="Pfam" id="PF11220">
    <property type="entry name" value="DUF3015"/>
    <property type="match status" value="1"/>
</dbReference>
<proteinExistence type="predicted"/>
<comment type="caution">
    <text evidence="2">The sequence shown here is derived from an EMBL/GenBank/DDBJ whole genome shotgun (WGS) entry which is preliminary data.</text>
</comment>
<evidence type="ECO:0000256" key="1">
    <source>
        <dbReference type="SAM" id="SignalP"/>
    </source>
</evidence>
<dbReference type="AlphaFoldDB" id="A0A831XF23"/>
<keyword evidence="1" id="KW-0732">Signal</keyword>
<protein>
    <submittedName>
        <fullName evidence="2">DUF3015 domain-containing protein</fullName>
    </submittedName>
</protein>
<feature type="chain" id="PRO_5032721769" evidence="1">
    <location>
        <begin position="21"/>
        <end position="154"/>
    </location>
</feature>
<gene>
    <name evidence="2" type="ORF">ENQ87_10300</name>
</gene>
<reference evidence="2" key="1">
    <citation type="journal article" date="2020" name="mSystems">
        <title>Genome- and Community-Level Interaction Insights into Carbon Utilization and Element Cycling Functions of Hydrothermarchaeota in Hydrothermal Sediment.</title>
        <authorList>
            <person name="Zhou Z."/>
            <person name="Liu Y."/>
            <person name="Xu W."/>
            <person name="Pan J."/>
            <person name="Luo Z.H."/>
            <person name="Li M."/>
        </authorList>
    </citation>
    <scope>NUCLEOTIDE SEQUENCE [LARGE SCALE GENOMIC DNA]</scope>
    <source>
        <strain evidence="2">SpSt-349</strain>
    </source>
</reference>
<dbReference type="EMBL" id="DSOV01000044">
    <property type="protein sequence ID" value="HEN42747.1"/>
    <property type="molecule type" value="Genomic_DNA"/>
</dbReference>
<dbReference type="InterPro" id="IPR021383">
    <property type="entry name" value="DUF3015"/>
</dbReference>
<evidence type="ECO:0000313" key="2">
    <source>
        <dbReference type="EMBL" id="HEN42747.1"/>
    </source>
</evidence>
<organism evidence="2">
    <name type="scientific">Geobacter metallireducens</name>
    <dbReference type="NCBI Taxonomy" id="28232"/>
    <lineage>
        <taxon>Bacteria</taxon>
        <taxon>Pseudomonadati</taxon>
        <taxon>Thermodesulfobacteriota</taxon>
        <taxon>Desulfuromonadia</taxon>
        <taxon>Geobacterales</taxon>
        <taxon>Geobacteraceae</taxon>
        <taxon>Geobacter</taxon>
    </lineage>
</organism>
<feature type="signal peptide" evidence="1">
    <location>
        <begin position="1"/>
        <end position="20"/>
    </location>
</feature>
<accession>A0A831XF23</accession>
<sequence>MKRVLLAVAITAVTAGSAFAASAKANTGCGLGTVLWHGRADGSILSQAFQATTNQTFGNQTFGITSGTLECGTPSKAVQNERLNHFVRTNMDNLARDIAQGRGESLDAFAELLQVPAEKRPGFYAALQSNFGAVFTSENVVVAEVIDNAVAVAN</sequence>